<dbReference type="Pfam" id="PF02897">
    <property type="entry name" value="Peptidase_S9_N"/>
    <property type="match status" value="1"/>
</dbReference>
<dbReference type="SUPFAM" id="SSF53474">
    <property type="entry name" value="alpha/beta-Hydrolases"/>
    <property type="match status" value="1"/>
</dbReference>
<keyword evidence="3" id="KW-0720">Serine protease</keyword>
<dbReference type="InterPro" id="IPR051167">
    <property type="entry name" value="Prolyl_oligopep/macrocyclase"/>
</dbReference>
<comment type="caution">
    <text evidence="7">The sequence shown here is derived from an EMBL/GenBank/DDBJ whole genome shotgun (WGS) entry which is preliminary data.</text>
</comment>
<feature type="domain" description="Peptidase S9 prolyl oligopeptidase catalytic" evidence="5">
    <location>
        <begin position="532"/>
        <end position="730"/>
    </location>
</feature>
<feature type="domain" description="Peptidase S9A N-terminal" evidence="6">
    <location>
        <begin position="13"/>
        <end position="235"/>
    </location>
</feature>
<dbReference type="GO" id="GO:0005829">
    <property type="term" value="C:cytosol"/>
    <property type="evidence" value="ECO:0007669"/>
    <property type="project" value="TreeGrafter"/>
</dbReference>
<keyword evidence="1" id="KW-0645">Protease</keyword>
<dbReference type="GO" id="GO:0070012">
    <property type="term" value="F:oligopeptidase activity"/>
    <property type="evidence" value="ECO:0007669"/>
    <property type="project" value="TreeGrafter"/>
</dbReference>
<evidence type="ECO:0000256" key="1">
    <source>
        <dbReference type="ARBA" id="ARBA00022670"/>
    </source>
</evidence>
<sequence>MTDVSATPAPSADTPDDPYLWLEEVEGTDALAWVAERNAEATEVLATSERFLRIEAEIREVLDSADKIPGVGLAGDHLYNLWKDAEHERGLWRRTTLEDYRTDDPTWDVLLDLDELSAADGVDWVFHGAQILRTGPLAYRRALVDLSRGGSDADETREFDLVTRTFVAPEVGGFHRPEAKGGMSWVDGDTVFVATADDAATTSGYPRRARLLRRGQELADATVVFEGEDTDLAVSAHHDRTEGFERDWVSRALTFWTDELFLLTDDGPEKIDVPDSAEAGAYREWLLVEPREDWTVTAGLPAGEESRTYPAGSLLAGDLDAYRAGSRDLAVLFAPTPTTALVGATWTRHHLVVNVLDDVKNRLEVLTPPATGAEGIVDGGAGGAARGRRVGPGEWRRRPFPAAPPLGTVSVASVDRAGDSLGGELADGLWMTSSDYLTPTTLSLVTLAADGADAGSVVASEPLKAGPEFFESAGLVSEQHFAVSADGTRVPYFVVRPEDLATDGGAPTLLYAYGGFEISLTPGYSGGLGRAWLNRGGVYVVANIRGGGEYGPTWHQAALKENRPRAYEDLAAVAADLVARGITSPEHLGVQGGSNGGLLAGNMLATYPELFGAVVIQVPLLDMRRYHLLLAGASWMAEYGNPEDPAEWEFIQRFSPYHLVRRDRTYPPVLLTTSTRDDRVHPGHARKFAALLRELGHEVLSYENVEGGHGGASTNAQAAMMGALAYEFLWSRLA</sequence>
<name>A0A3N2DBK8_9MICO</name>
<dbReference type="Gene3D" id="2.130.10.120">
    <property type="entry name" value="Prolyl oligopeptidase, N-terminal domain"/>
    <property type="match status" value="1"/>
</dbReference>
<accession>A0A3N2DBK8</accession>
<dbReference type="GO" id="GO:0006508">
    <property type="term" value="P:proteolysis"/>
    <property type="evidence" value="ECO:0007669"/>
    <property type="project" value="UniProtKB-KW"/>
</dbReference>
<feature type="region of interest" description="Disordered" evidence="4">
    <location>
        <begin position="374"/>
        <end position="402"/>
    </location>
</feature>
<dbReference type="EMBL" id="RKHQ01000001">
    <property type="protein sequence ID" value="ROR97038.1"/>
    <property type="molecule type" value="Genomic_DNA"/>
</dbReference>
<dbReference type="GO" id="GO:0004252">
    <property type="term" value="F:serine-type endopeptidase activity"/>
    <property type="evidence" value="ECO:0007669"/>
    <property type="project" value="InterPro"/>
</dbReference>
<evidence type="ECO:0000313" key="7">
    <source>
        <dbReference type="EMBL" id="ROR97038.1"/>
    </source>
</evidence>
<dbReference type="PANTHER" id="PTHR42881">
    <property type="entry name" value="PROLYL ENDOPEPTIDASE"/>
    <property type="match status" value="1"/>
</dbReference>
<evidence type="ECO:0000256" key="2">
    <source>
        <dbReference type="ARBA" id="ARBA00022801"/>
    </source>
</evidence>
<dbReference type="AlphaFoldDB" id="A0A3N2DBK8"/>
<dbReference type="InterPro" id="IPR001375">
    <property type="entry name" value="Peptidase_S9_cat"/>
</dbReference>
<reference evidence="7 8" key="1">
    <citation type="submission" date="2018-11" db="EMBL/GenBank/DDBJ databases">
        <title>Sequencing the genomes of 1000 actinobacteria strains.</title>
        <authorList>
            <person name="Klenk H.-P."/>
        </authorList>
    </citation>
    <scope>NUCLEOTIDE SEQUENCE [LARGE SCALE GENOMIC DNA]</scope>
    <source>
        <strain evidence="7 8">DSM 13521</strain>
    </source>
</reference>
<dbReference type="InterPro" id="IPR029058">
    <property type="entry name" value="AB_hydrolase_fold"/>
</dbReference>
<keyword evidence="8" id="KW-1185">Reference proteome</keyword>
<dbReference type="RefSeq" id="WP_123739137.1">
    <property type="nucleotide sequence ID" value="NZ_RKHQ01000001.1"/>
</dbReference>
<evidence type="ECO:0000259" key="6">
    <source>
        <dbReference type="Pfam" id="PF02897"/>
    </source>
</evidence>
<dbReference type="InterPro" id="IPR002470">
    <property type="entry name" value="Peptidase_S9A"/>
</dbReference>
<dbReference type="Gene3D" id="3.40.50.1820">
    <property type="entry name" value="alpha/beta hydrolase"/>
    <property type="match status" value="1"/>
</dbReference>
<organism evidence="7 8">
    <name type="scientific">Salana multivorans</name>
    <dbReference type="NCBI Taxonomy" id="120377"/>
    <lineage>
        <taxon>Bacteria</taxon>
        <taxon>Bacillati</taxon>
        <taxon>Actinomycetota</taxon>
        <taxon>Actinomycetes</taxon>
        <taxon>Micrococcales</taxon>
        <taxon>Beutenbergiaceae</taxon>
        <taxon>Salana</taxon>
    </lineage>
</organism>
<dbReference type="Proteomes" id="UP000275356">
    <property type="component" value="Unassembled WGS sequence"/>
</dbReference>
<evidence type="ECO:0000256" key="4">
    <source>
        <dbReference type="SAM" id="MobiDB-lite"/>
    </source>
</evidence>
<gene>
    <name evidence="7" type="ORF">EDD28_1631</name>
</gene>
<dbReference type="OrthoDB" id="9801421at2"/>
<evidence type="ECO:0000313" key="8">
    <source>
        <dbReference type="Proteomes" id="UP000275356"/>
    </source>
</evidence>
<dbReference type="Pfam" id="PF00326">
    <property type="entry name" value="Peptidase_S9"/>
    <property type="match status" value="1"/>
</dbReference>
<dbReference type="PANTHER" id="PTHR42881:SF13">
    <property type="entry name" value="PROLYL ENDOPEPTIDASE"/>
    <property type="match status" value="1"/>
</dbReference>
<dbReference type="SUPFAM" id="SSF50993">
    <property type="entry name" value="Peptidase/esterase 'gauge' domain"/>
    <property type="match status" value="1"/>
</dbReference>
<evidence type="ECO:0000256" key="3">
    <source>
        <dbReference type="ARBA" id="ARBA00022825"/>
    </source>
</evidence>
<dbReference type="PRINTS" id="PR00862">
    <property type="entry name" value="PROLIGOPTASE"/>
</dbReference>
<protein>
    <submittedName>
        <fullName evidence="7">Prolyl oligopeptidase</fullName>
    </submittedName>
</protein>
<evidence type="ECO:0000259" key="5">
    <source>
        <dbReference type="Pfam" id="PF00326"/>
    </source>
</evidence>
<proteinExistence type="predicted"/>
<dbReference type="InterPro" id="IPR023302">
    <property type="entry name" value="Pept_S9A_N"/>
</dbReference>
<keyword evidence="2" id="KW-0378">Hydrolase</keyword>